<evidence type="ECO:0000313" key="2">
    <source>
        <dbReference type="Proteomes" id="UP001596287"/>
    </source>
</evidence>
<accession>A0ABW1PLG2</accession>
<name>A0ABW1PLG2_9FLAO</name>
<dbReference type="EMBL" id="JBHSQB010000004">
    <property type="protein sequence ID" value="MFC6095802.1"/>
    <property type="molecule type" value="Genomic_DNA"/>
</dbReference>
<reference evidence="2" key="1">
    <citation type="journal article" date="2019" name="Int. J. Syst. Evol. Microbiol.">
        <title>The Global Catalogue of Microorganisms (GCM) 10K type strain sequencing project: providing services to taxonomists for standard genome sequencing and annotation.</title>
        <authorList>
            <consortium name="The Broad Institute Genomics Platform"/>
            <consortium name="The Broad Institute Genome Sequencing Center for Infectious Disease"/>
            <person name="Wu L."/>
            <person name="Ma J."/>
        </authorList>
    </citation>
    <scope>NUCLEOTIDE SEQUENCE [LARGE SCALE GENOMIC DNA]</scope>
    <source>
        <strain evidence="2">CCUG 49679</strain>
    </source>
</reference>
<protein>
    <recommendedName>
        <fullName evidence="3">HK97 gp10 family phage protein</fullName>
    </recommendedName>
</protein>
<dbReference type="RefSeq" id="WP_379790474.1">
    <property type="nucleotide sequence ID" value="NZ_JBHSQB010000004.1"/>
</dbReference>
<organism evidence="1 2">
    <name type="scientific">Flavobacterium qiangtangense</name>
    <dbReference type="NCBI Taxonomy" id="1442595"/>
    <lineage>
        <taxon>Bacteria</taxon>
        <taxon>Pseudomonadati</taxon>
        <taxon>Bacteroidota</taxon>
        <taxon>Flavobacteriia</taxon>
        <taxon>Flavobacteriales</taxon>
        <taxon>Flavobacteriaceae</taxon>
        <taxon>Flavobacterium</taxon>
    </lineage>
</organism>
<comment type="caution">
    <text evidence="1">The sequence shown here is derived from an EMBL/GenBank/DDBJ whole genome shotgun (WGS) entry which is preliminary data.</text>
</comment>
<evidence type="ECO:0008006" key="3">
    <source>
        <dbReference type="Google" id="ProtNLM"/>
    </source>
</evidence>
<gene>
    <name evidence="1" type="ORF">ACFPVY_04015</name>
</gene>
<proteinExistence type="predicted"/>
<keyword evidence="2" id="KW-1185">Reference proteome</keyword>
<sequence>MSIITDAEMKKAFELFVAGFKKKAGDKLRKSKRGVWSGRMLASIEGSILRDGEGYFVELDAEEYAHYLDQGVNGKKTRRGSQFSFRDKMPPISAIKPWADSKGINPYAVQRSIYMKGIKPIYFLEKTMIEEEKHLLDYLAEAQADALLNGFDDND</sequence>
<dbReference type="Proteomes" id="UP001596287">
    <property type="component" value="Unassembled WGS sequence"/>
</dbReference>
<evidence type="ECO:0000313" key="1">
    <source>
        <dbReference type="EMBL" id="MFC6095802.1"/>
    </source>
</evidence>